<sequence length="135" mass="14939">MVKSPGLSLLAPSLNSVGGHVTPAYLSSPQNNGNRSRHLESIVSYCFAQPWLPVMRANIFFLFLLAGQRAMSLVHLEKRRGRGSAVCSYMKHAYTVNREQCRELKKKKKCDTISLPEGGSLSRALMQGAYEAGRL</sequence>
<accession>A0A224Y9S9</accession>
<proteinExistence type="predicted"/>
<dbReference type="EMBL" id="GFPF01002439">
    <property type="protein sequence ID" value="MAA13585.1"/>
    <property type="molecule type" value="Transcribed_RNA"/>
</dbReference>
<name>A0A224Y9S9_9ACAR</name>
<evidence type="ECO:0000313" key="1">
    <source>
        <dbReference type="EMBL" id="MAA13585.1"/>
    </source>
</evidence>
<dbReference type="AlphaFoldDB" id="A0A224Y9S9"/>
<protein>
    <submittedName>
        <fullName evidence="1">Uncharacterized protein</fullName>
    </submittedName>
</protein>
<organism evidence="1">
    <name type="scientific">Rhipicephalus zambeziensis</name>
    <dbReference type="NCBI Taxonomy" id="60191"/>
    <lineage>
        <taxon>Eukaryota</taxon>
        <taxon>Metazoa</taxon>
        <taxon>Ecdysozoa</taxon>
        <taxon>Arthropoda</taxon>
        <taxon>Chelicerata</taxon>
        <taxon>Arachnida</taxon>
        <taxon>Acari</taxon>
        <taxon>Parasitiformes</taxon>
        <taxon>Ixodida</taxon>
        <taxon>Ixodoidea</taxon>
        <taxon>Ixodidae</taxon>
        <taxon>Rhipicephalinae</taxon>
        <taxon>Rhipicephalus</taxon>
        <taxon>Rhipicephalus</taxon>
    </lineage>
</organism>
<reference evidence="1" key="1">
    <citation type="journal article" date="2017" name="Parasit. Vectors">
        <title>Sialotranscriptomics of Rhipicephalus zambeziensis reveals intricate expression profiles of secretory proteins and suggests tight temporal transcriptional regulation during blood-feeding.</title>
        <authorList>
            <person name="de Castro M.H."/>
            <person name="de Klerk D."/>
            <person name="Pienaar R."/>
            <person name="Rees D.J.G."/>
            <person name="Mans B.J."/>
        </authorList>
    </citation>
    <scope>NUCLEOTIDE SEQUENCE</scope>
    <source>
        <tissue evidence="1">Salivary glands</tissue>
    </source>
</reference>